<organism evidence="2 4">
    <name type="scientific">Acinetobacter indicus</name>
    <dbReference type="NCBI Taxonomy" id="756892"/>
    <lineage>
        <taxon>Bacteria</taxon>
        <taxon>Pseudomonadati</taxon>
        <taxon>Pseudomonadota</taxon>
        <taxon>Gammaproteobacteria</taxon>
        <taxon>Moraxellales</taxon>
        <taxon>Moraxellaceae</taxon>
        <taxon>Acinetobacter</taxon>
    </lineage>
</organism>
<evidence type="ECO:0000313" key="2">
    <source>
        <dbReference type="EMBL" id="QOW42614.1"/>
    </source>
</evidence>
<evidence type="ECO:0000313" key="3">
    <source>
        <dbReference type="Proteomes" id="UP000503440"/>
    </source>
</evidence>
<reference evidence="1 3" key="1">
    <citation type="submission" date="2019-09" db="EMBL/GenBank/DDBJ databases">
        <title>Non-baumannii Acinetobacter spp. carrying blaNDM-1 isolated in China.</title>
        <authorList>
            <person name="Cui C."/>
            <person name="Chen C."/>
            <person name="Sun J."/>
            <person name="Liu Y."/>
        </authorList>
    </citation>
    <scope>NUCLEOTIDE SEQUENCE [LARGE SCALE GENOMIC DNA]</scope>
    <source>
        <strain evidence="1 3">B18</strain>
    </source>
</reference>
<gene>
    <name evidence="1" type="ORF">FSC09_13905</name>
    <name evidence="2" type="ORF">G0027_06950</name>
</gene>
<dbReference type="EMBL" id="CP044455">
    <property type="protein sequence ID" value="QIC71410.1"/>
    <property type="molecule type" value="Genomic_DNA"/>
</dbReference>
<proteinExistence type="predicted"/>
<evidence type="ECO:0000313" key="4">
    <source>
        <dbReference type="Proteomes" id="UP000593812"/>
    </source>
</evidence>
<evidence type="ECO:0000313" key="1">
    <source>
        <dbReference type="EMBL" id="QIC71410.1"/>
    </source>
</evidence>
<dbReference type="EMBL" id="CP048654">
    <property type="protein sequence ID" value="QOW42614.1"/>
    <property type="molecule type" value="Genomic_DNA"/>
</dbReference>
<dbReference type="Proteomes" id="UP000593812">
    <property type="component" value="Chromosome"/>
</dbReference>
<name>A0A6C0YN31_9GAMM</name>
<dbReference type="Proteomes" id="UP000503440">
    <property type="component" value="Chromosome"/>
</dbReference>
<protein>
    <submittedName>
        <fullName evidence="2">Uncharacterized protein</fullName>
    </submittedName>
</protein>
<dbReference type="RefSeq" id="WP_127801555.1">
    <property type="nucleotide sequence ID" value="NZ_CAXNYR010000012.1"/>
</dbReference>
<dbReference type="AlphaFoldDB" id="A0A6C0YN31"/>
<sequence>MALNVGPDFKQRWLTAPEAVRQTFIDDLHRISEVLQPDSDLKRWVEYDQQQQQQSFQKIDQAYAELKIQLIEEARIRRQQMLEQRLAQQRADQAAYAQALYQDELQQFAAQTETLASLRTQLDQEILDYTARYQKNPENGSFNFAKGVGITDEQLLSELDSVRLRLELEAETRIEEAVQQFRSQLQAAAQEEIEYILKHSQFSKET</sequence>
<reference evidence="2 4" key="2">
    <citation type="submission" date="2020-02" db="EMBL/GenBank/DDBJ databases">
        <title>Tigecycline-resistant Acinetobacter species from pigs and migratory birds.</title>
        <authorList>
            <person name="Chen C."/>
            <person name="Sun J."/>
            <person name="Liao X.-P."/>
            <person name="Liu Y.-H."/>
        </authorList>
    </citation>
    <scope>NUCLEOTIDE SEQUENCE [LARGE SCALE GENOMIC DNA]</scope>
    <source>
        <strain evidence="2 4">C15_T</strain>
    </source>
</reference>
<accession>A0A6C0YN31</accession>